<evidence type="ECO:0000313" key="4">
    <source>
        <dbReference type="EMBL" id="TDG80651.1"/>
    </source>
</evidence>
<dbReference type="GO" id="GO:0008168">
    <property type="term" value="F:methyltransferase activity"/>
    <property type="evidence" value="ECO:0007669"/>
    <property type="project" value="InterPro"/>
</dbReference>
<organism evidence="4 5">
    <name type="scientific">Secundilactobacillus malefermentans</name>
    <dbReference type="NCBI Taxonomy" id="176292"/>
    <lineage>
        <taxon>Bacteria</taxon>
        <taxon>Bacillati</taxon>
        <taxon>Bacillota</taxon>
        <taxon>Bacilli</taxon>
        <taxon>Lactobacillales</taxon>
        <taxon>Lactobacillaceae</taxon>
        <taxon>Secundilactobacillus</taxon>
    </lineage>
</organism>
<name>A0A4R5NUG8_9LACO</name>
<evidence type="ECO:0000256" key="2">
    <source>
        <dbReference type="PIRSR" id="PIRSR018249-2"/>
    </source>
</evidence>
<dbReference type="EMBL" id="PUFO01000007">
    <property type="protein sequence ID" value="TDG80651.1"/>
    <property type="molecule type" value="Genomic_DNA"/>
</dbReference>
<feature type="domain" description="Methyltransferase" evidence="3">
    <location>
        <begin position="92"/>
        <end position="204"/>
    </location>
</feature>
<keyword evidence="5" id="KW-1185">Reference proteome</keyword>
<dbReference type="SUPFAM" id="SSF53335">
    <property type="entry name" value="S-adenosyl-L-methionine-dependent methyltransferases"/>
    <property type="match status" value="1"/>
</dbReference>
<proteinExistence type="predicted"/>
<feature type="binding site" evidence="2">
    <location>
        <position position="193"/>
    </location>
    <ligand>
        <name>S-adenosyl-L-methionine</name>
        <dbReference type="ChEBI" id="CHEBI:59789"/>
    </ligand>
</feature>
<feature type="binding site" evidence="1">
    <location>
        <position position="20"/>
    </location>
    <ligand>
        <name>Zn(2+)</name>
        <dbReference type="ChEBI" id="CHEBI:29105"/>
    </ligand>
</feature>
<sequence length="283" mass="31832">MKKIDRSTAFLQDQLDLFRCPVCQLPYSEVVGHGIKCSNGHELDLSKKGTLFFLNHDVSSEYDASMLSARRRILTAGLFDGFLEEIIRRMPKTGARILDIGSGEGTPLVKVLNERHQSDDVAVGFDISKPGINLATQLESNAFWCVADLARLPFNDQSFDTIIDIFSPSAYSEFNRVLANGGQLLKVVPNSNYLIELRQLLYDKESKHRSYSNDNVVDLFMQHYPNAEAKRIVYQMPILPAQFADLLSMTPLSWGVDESRLDVVREMPINEITVDVTLLSVEA</sequence>
<evidence type="ECO:0000313" key="5">
    <source>
        <dbReference type="Proteomes" id="UP000294854"/>
    </source>
</evidence>
<dbReference type="InterPro" id="IPR025714">
    <property type="entry name" value="Methyltranfer_dom"/>
</dbReference>
<feature type="binding site" evidence="2">
    <location>
        <position position="79"/>
    </location>
    <ligand>
        <name>S-adenosyl-L-methionine</name>
        <dbReference type="ChEBI" id="CHEBI:59789"/>
    </ligand>
</feature>
<dbReference type="Gene3D" id="3.40.50.150">
    <property type="entry name" value="Vaccinia Virus protein VP39"/>
    <property type="match status" value="1"/>
</dbReference>
<dbReference type="Pfam" id="PF13847">
    <property type="entry name" value="Methyltransf_31"/>
    <property type="match status" value="1"/>
</dbReference>
<evidence type="ECO:0000259" key="3">
    <source>
        <dbReference type="Pfam" id="PF13847"/>
    </source>
</evidence>
<dbReference type="OrthoDB" id="5522265at2"/>
<keyword evidence="1" id="KW-0862">Zinc</keyword>
<dbReference type="GO" id="GO:0046872">
    <property type="term" value="F:metal ion binding"/>
    <property type="evidence" value="ECO:0007669"/>
    <property type="project" value="UniProtKB-KW"/>
</dbReference>
<dbReference type="PANTHER" id="PTHR43460:SF1">
    <property type="entry name" value="METHYLTRANSFERASE TYPE 11 DOMAIN-CONTAINING PROTEIN"/>
    <property type="match status" value="1"/>
</dbReference>
<dbReference type="STRING" id="1122149.FD44_GL000558"/>
<dbReference type="CDD" id="cd02440">
    <property type="entry name" value="AdoMet_MTases"/>
    <property type="match status" value="1"/>
</dbReference>
<dbReference type="InterPro" id="IPR029063">
    <property type="entry name" value="SAM-dependent_MTases_sf"/>
</dbReference>
<feature type="binding site" evidence="1">
    <location>
        <position position="41"/>
    </location>
    <ligand>
        <name>Zn(2+)</name>
        <dbReference type="ChEBI" id="CHEBI:29105"/>
    </ligand>
</feature>
<comment type="caution">
    <text evidence="4">The sequence shown here is derived from an EMBL/GenBank/DDBJ whole genome shotgun (WGS) entry which is preliminary data.</text>
</comment>
<evidence type="ECO:0000256" key="1">
    <source>
        <dbReference type="PIRSR" id="PIRSR018249-1"/>
    </source>
</evidence>
<feature type="binding site" evidence="2">
    <location>
        <begin position="104"/>
        <end position="105"/>
    </location>
    <ligand>
        <name>S-adenosyl-L-methionine</name>
        <dbReference type="ChEBI" id="CHEBI:59789"/>
    </ligand>
</feature>
<dbReference type="PIRSF" id="PIRSF018249">
    <property type="entry name" value="MyrA_prd"/>
    <property type="match status" value="1"/>
</dbReference>
<dbReference type="RefSeq" id="WP_010620126.1">
    <property type="nucleotide sequence ID" value="NZ_PUFO01000007.1"/>
</dbReference>
<accession>A0A4R5NUG8</accession>
<dbReference type="Proteomes" id="UP000294854">
    <property type="component" value="Unassembled WGS sequence"/>
</dbReference>
<feature type="binding site" evidence="1">
    <location>
        <position position="37"/>
    </location>
    <ligand>
        <name>Zn(2+)</name>
        <dbReference type="ChEBI" id="CHEBI:29105"/>
    </ligand>
</feature>
<dbReference type="InterPro" id="IPR052939">
    <property type="entry name" value="23S_rRNA_MeTrnsfrase_RlmA"/>
</dbReference>
<feature type="binding site" evidence="1">
    <location>
        <position position="23"/>
    </location>
    <ligand>
        <name>Zn(2+)</name>
        <dbReference type="ChEBI" id="CHEBI:29105"/>
    </ligand>
</feature>
<protein>
    <recommendedName>
        <fullName evidence="3">Methyltransferase domain-containing protein</fullName>
    </recommendedName>
</protein>
<gene>
    <name evidence="4" type="ORF">C5L31_001227</name>
</gene>
<reference evidence="4 5" key="1">
    <citation type="journal article" date="2019" name="Appl. Microbiol. Biotechnol.">
        <title>Uncovering carbohydrate metabolism through a genotype-phenotype association study of 56 lactic acid bacteria genomes.</title>
        <authorList>
            <person name="Buron-Moles G."/>
            <person name="Chailyan A."/>
            <person name="Dolejs I."/>
            <person name="Forster J."/>
            <person name="Miks M.H."/>
        </authorList>
    </citation>
    <scope>NUCLEOTIDE SEQUENCE [LARGE SCALE GENOMIC DNA]</scope>
    <source>
        <strain evidence="4 5">ATCC 49373</strain>
    </source>
</reference>
<dbReference type="PANTHER" id="PTHR43460">
    <property type="entry name" value="METHYLTRANSFERASE"/>
    <property type="match status" value="1"/>
</dbReference>
<keyword evidence="1" id="KW-0479">Metal-binding</keyword>
<keyword evidence="2" id="KW-0949">S-adenosyl-L-methionine</keyword>
<dbReference type="AlphaFoldDB" id="A0A4R5NUG8"/>
<dbReference type="InterPro" id="IPR016718">
    <property type="entry name" value="rRNA_m1G-MeTrfase_A_prd"/>
</dbReference>